<feature type="signal peptide" evidence="1">
    <location>
        <begin position="1"/>
        <end position="21"/>
    </location>
</feature>
<protein>
    <recommendedName>
        <fullName evidence="4">DUF2931 domain-containing protein</fullName>
    </recommendedName>
</protein>
<dbReference type="OrthoDB" id="5702951at2"/>
<dbReference type="InterPro" id="IPR021326">
    <property type="entry name" value="DUF2931"/>
</dbReference>
<dbReference type="EMBL" id="QNQU01000050">
    <property type="protein sequence ID" value="RBQ01933.1"/>
    <property type="molecule type" value="Genomic_DNA"/>
</dbReference>
<proteinExistence type="predicted"/>
<evidence type="ECO:0008006" key="4">
    <source>
        <dbReference type="Google" id="ProtNLM"/>
    </source>
</evidence>
<organism evidence="2 3">
    <name type="scientific">Pedobacter miscanthi</name>
    <dbReference type="NCBI Taxonomy" id="2259170"/>
    <lineage>
        <taxon>Bacteria</taxon>
        <taxon>Pseudomonadati</taxon>
        <taxon>Bacteroidota</taxon>
        <taxon>Sphingobacteriia</taxon>
        <taxon>Sphingobacteriales</taxon>
        <taxon>Sphingobacteriaceae</taxon>
        <taxon>Pedobacter</taxon>
    </lineage>
</organism>
<comment type="caution">
    <text evidence="2">The sequence shown here is derived from an EMBL/GenBank/DDBJ whole genome shotgun (WGS) entry which is preliminary data.</text>
</comment>
<evidence type="ECO:0000256" key="1">
    <source>
        <dbReference type="SAM" id="SignalP"/>
    </source>
</evidence>
<reference evidence="2 3" key="1">
    <citation type="submission" date="2018-07" db="EMBL/GenBank/DDBJ databases">
        <title>A draft genome of a endophytic bacteria, a new species of Pedobacter.</title>
        <authorList>
            <person name="Zhang Z.D."/>
            <person name="Chen Z.J."/>
        </authorList>
    </citation>
    <scope>NUCLEOTIDE SEQUENCE [LARGE SCALE GENOMIC DNA]</scope>
    <source>
        <strain evidence="2 3">RS10</strain>
    </source>
</reference>
<evidence type="ECO:0000313" key="2">
    <source>
        <dbReference type="EMBL" id="RBQ01933.1"/>
    </source>
</evidence>
<dbReference type="RefSeq" id="WP_113952176.1">
    <property type="nucleotide sequence ID" value="NZ_QNQU01000050.1"/>
</dbReference>
<keyword evidence="3" id="KW-1185">Reference proteome</keyword>
<name>A0A366KKX7_9SPHI</name>
<feature type="chain" id="PRO_5016916815" description="DUF2931 domain-containing protein" evidence="1">
    <location>
        <begin position="22"/>
        <end position="369"/>
    </location>
</feature>
<keyword evidence="1" id="KW-0732">Signal</keyword>
<dbReference type="Pfam" id="PF11153">
    <property type="entry name" value="DUF2931"/>
    <property type="match status" value="1"/>
</dbReference>
<dbReference type="PROSITE" id="PS51257">
    <property type="entry name" value="PROKAR_LIPOPROTEIN"/>
    <property type="match status" value="1"/>
</dbReference>
<dbReference type="Proteomes" id="UP000252081">
    <property type="component" value="Unassembled WGS sequence"/>
</dbReference>
<accession>A0A366KKX7</accession>
<evidence type="ECO:0000313" key="3">
    <source>
        <dbReference type="Proteomes" id="UP000252081"/>
    </source>
</evidence>
<sequence>MIIKNNLYLLLLVLVTTVSSCKGQNMEEKFDWTATISAPKEVPVEVYQGEVSAKNYGQNLSHLGPVAVGWGLAGAIVSSGPDTKELPDYLGLTWVSFAEKKVYSGQFQLPKEKILKLFKDGFNNGANKPDETYNTFIIGLAPKGNIIVWAAGDGNQVEIAHFTAAETKIDTAKLSDEEKHLFTHKYVDYVLSDTMIIEPQFQARIKSQGYPNAELYTAIYRKKYNWTPKVVLPNGYHLTNWSFMLSNGEKEYILDGNKILAKQSRAIPYLLNVMFTDNEKNRYEADIVITQDKSYLPNLQQNGLATHIPVDFDVNEINRIFNEKLNKTQPADLLINIDPKERKLDLDVIQGTLNFPVKQVEFQIKNYGN</sequence>
<dbReference type="AlphaFoldDB" id="A0A366KKX7"/>
<gene>
    <name evidence="2" type="ORF">DRW42_28040</name>
</gene>